<comment type="caution">
    <text evidence="3">The sequence shown here is derived from an EMBL/GenBank/DDBJ whole genome shotgun (WGS) entry which is preliminary data.</text>
</comment>
<dbReference type="Pfam" id="PF02214">
    <property type="entry name" value="BTB_2"/>
    <property type="match status" value="1"/>
</dbReference>
<accession>A0A179IJ82</accession>
<dbReference type="Proteomes" id="UP000243081">
    <property type="component" value="Unassembled WGS sequence"/>
</dbReference>
<reference evidence="3 4" key="1">
    <citation type="submission" date="2016-03" db="EMBL/GenBank/DDBJ databases">
        <title>Fine-scale spatial genetic structure of a fungal parasite of coffee scale insects.</title>
        <authorList>
            <person name="Jackson D."/>
            <person name="Zemenick K.A."/>
            <person name="Malloure B."/>
            <person name="Quandt C.A."/>
            <person name="James T.Y."/>
        </authorList>
    </citation>
    <scope>NUCLEOTIDE SEQUENCE [LARGE SCALE GENOMIC DNA]</scope>
    <source>
        <strain evidence="3 4">UM487</strain>
    </source>
</reference>
<evidence type="ECO:0000259" key="2">
    <source>
        <dbReference type="SMART" id="SM00225"/>
    </source>
</evidence>
<dbReference type="AlphaFoldDB" id="A0A179IJ82"/>
<dbReference type="InterPro" id="IPR045068">
    <property type="entry name" value="BACURD1-3"/>
</dbReference>
<dbReference type="PANTHER" id="PTHR11145">
    <property type="entry name" value="BTB/POZ DOMAIN-CONTAINING ADAPTER FOR CUL3-MEDIATED RHOA DEGRADATION PROTEIN FAMILY MEMBER"/>
    <property type="match status" value="1"/>
</dbReference>
<name>A0A179IJ82_CORDF</name>
<dbReference type="OMA" id="RMHELCW"/>
<proteinExistence type="predicted"/>
<evidence type="ECO:0000313" key="3">
    <source>
        <dbReference type="EMBL" id="OAR02668.1"/>
    </source>
</evidence>
<keyword evidence="4" id="KW-1185">Reference proteome</keyword>
<feature type="domain" description="BTB" evidence="2">
    <location>
        <begin position="107"/>
        <end position="208"/>
    </location>
</feature>
<dbReference type="InterPro" id="IPR011333">
    <property type="entry name" value="SKP1/BTB/POZ_sf"/>
</dbReference>
<dbReference type="EMBL" id="LUKN01000573">
    <property type="protein sequence ID" value="OAR02668.1"/>
    <property type="molecule type" value="Genomic_DNA"/>
</dbReference>
<dbReference type="PANTHER" id="PTHR11145:SF8">
    <property type="entry name" value="RE57120P"/>
    <property type="match status" value="1"/>
</dbReference>
<evidence type="ECO:0000256" key="1">
    <source>
        <dbReference type="SAM" id="MobiDB-lite"/>
    </source>
</evidence>
<protein>
    <recommendedName>
        <fullName evidence="2">BTB domain-containing protein</fullName>
    </recommendedName>
</protein>
<gene>
    <name evidence="3" type="ORF">LLEC1_01833</name>
</gene>
<dbReference type="InterPro" id="IPR003131">
    <property type="entry name" value="T1-type_BTB"/>
</dbReference>
<dbReference type="SUPFAM" id="SSF54695">
    <property type="entry name" value="POZ domain"/>
    <property type="match status" value="1"/>
</dbReference>
<feature type="compositionally biased region" description="Basic residues" evidence="1">
    <location>
        <begin position="12"/>
        <end position="26"/>
    </location>
</feature>
<dbReference type="SMART" id="SM00225">
    <property type="entry name" value="BTB"/>
    <property type="match status" value="1"/>
</dbReference>
<evidence type="ECO:0000313" key="4">
    <source>
        <dbReference type="Proteomes" id="UP000243081"/>
    </source>
</evidence>
<dbReference type="Gene3D" id="3.30.710.10">
    <property type="entry name" value="Potassium Channel Kv1.1, Chain A"/>
    <property type="match status" value="1"/>
</dbReference>
<feature type="compositionally biased region" description="Polar residues" evidence="1">
    <location>
        <begin position="55"/>
        <end position="71"/>
    </location>
</feature>
<dbReference type="OrthoDB" id="2414723at2759"/>
<organism evidence="3 4">
    <name type="scientific">Cordyceps confragosa</name>
    <name type="common">Lecanicillium lecanii</name>
    <dbReference type="NCBI Taxonomy" id="2714763"/>
    <lineage>
        <taxon>Eukaryota</taxon>
        <taxon>Fungi</taxon>
        <taxon>Dikarya</taxon>
        <taxon>Ascomycota</taxon>
        <taxon>Pezizomycotina</taxon>
        <taxon>Sordariomycetes</taxon>
        <taxon>Hypocreomycetidae</taxon>
        <taxon>Hypocreales</taxon>
        <taxon>Cordycipitaceae</taxon>
        <taxon>Akanthomyces</taxon>
    </lineage>
</organism>
<sequence>MNGAFFTPSSSHNHHHHHRHHGHRSRSSNSDPDAGPDTIDGIPQTPANITVPVPEQSTSTSRLSVSDNRASSVDGLPSFTEATGAPASNAASEVASINPAPTPVLDGRVVLRVGEKQFFTTRATLAESHLLAALLSTEATQDGEYFLDADPDMFGQVMRFLRTRRFPLFYDQASGYDTARHLELLVAAQFYQVPTLEMWLTEKRYLGAMNIVSEYKKYRLFGTDQIQRMHELCWDREEQGRILTISESKGKAHACPQKFWRHDGDQGKCMKARCFQLRSSTTVPAPLNNVVPMRLVDLTALVTKAEIRESVLSAGAYPDGPPPYENGGGS</sequence>
<feature type="region of interest" description="Disordered" evidence="1">
    <location>
        <begin position="1"/>
        <end position="84"/>
    </location>
</feature>
<dbReference type="InterPro" id="IPR000210">
    <property type="entry name" value="BTB/POZ_dom"/>
</dbReference>
<dbReference type="GO" id="GO:0051260">
    <property type="term" value="P:protein homooligomerization"/>
    <property type="evidence" value="ECO:0007669"/>
    <property type="project" value="InterPro"/>
</dbReference>